<gene>
    <name evidence="1" type="ORF">NP493_410g03017</name>
</gene>
<dbReference type="Proteomes" id="UP001209878">
    <property type="component" value="Unassembled WGS sequence"/>
</dbReference>
<dbReference type="PANTHER" id="PTHR33539:SF1">
    <property type="entry name" value="UPF0764 PROTEIN C16ORF89"/>
    <property type="match status" value="1"/>
</dbReference>
<dbReference type="AlphaFoldDB" id="A0AAD9NUG6"/>
<dbReference type="GO" id="GO:0016020">
    <property type="term" value="C:membrane"/>
    <property type="evidence" value="ECO:0007669"/>
    <property type="project" value="TreeGrafter"/>
</dbReference>
<evidence type="ECO:0000313" key="1">
    <source>
        <dbReference type="EMBL" id="KAK2181118.1"/>
    </source>
</evidence>
<comment type="caution">
    <text evidence="1">The sequence shown here is derived from an EMBL/GenBank/DDBJ whole genome shotgun (WGS) entry which is preliminary data.</text>
</comment>
<accession>A0AAD9NUG6</accession>
<keyword evidence="2" id="KW-1185">Reference proteome</keyword>
<proteinExistence type="predicted"/>
<sequence>MRAYLTKHVCISHTAQPCQLTTLCPARAGQLSVLLRRLRASDVPVSTTTLRRLEEIGTRATAVSDAATPYIRHGQPAYYARIGAIIDPGFWTMDHKSRDVIQGLVRKPSLDREGVMHERDSDNCLTELLGTSGNTKQTCHISRHCWDLMTSPGYTDYPLSHEVFYLEIGEEFGCFRGRFLEVTDSLNAEFCANMLVEATRIAASGYPPNRRDIFMEDQALCGMLGYRQFAQEDWLRNILSWQRPREGCWSVSRYAQTHGSRFKREERLLPNGCGCHRTAVALGALVQYVRYIVEDALPALV</sequence>
<dbReference type="Pfam" id="PF15882">
    <property type="entry name" value="DUF4735"/>
    <property type="match status" value="1"/>
</dbReference>
<evidence type="ECO:0000313" key="2">
    <source>
        <dbReference type="Proteomes" id="UP001209878"/>
    </source>
</evidence>
<name>A0AAD9NUG6_RIDPI</name>
<organism evidence="1 2">
    <name type="scientific">Ridgeia piscesae</name>
    <name type="common">Tubeworm</name>
    <dbReference type="NCBI Taxonomy" id="27915"/>
    <lineage>
        <taxon>Eukaryota</taxon>
        <taxon>Metazoa</taxon>
        <taxon>Spiralia</taxon>
        <taxon>Lophotrochozoa</taxon>
        <taxon>Annelida</taxon>
        <taxon>Polychaeta</taxon>
        <taxon>Sedentaria</taxon>
        <taxon>Canalipalpata</taxon>
        <taxon>Sabellida</taxon>
        <taxon>Siboglinidae</taxon>
        <taxon>Ridgeia</taxon>
    </lineage>
</organism>
<protein>
    <submittedName>
        <fullName evidence="1">Uncharacterized protein</fullName>
    </submittedName>
</protein>
<dbReference type="GO" id="GO:0005829">
    <property type="term" value="C:cytosol"/>
    <property type="evidence" value="ECO:0007669"/>
    <property type="project" value="TreeGrafter"/>
</dbReference>
<dbReference type="PANTHER" id="PTHR33539">
    <property type="entry name" value="UPF0764 PROTEIN C16ORF89"/>
    <property type="match status" value="1"/>
</dbReference>
<reference evidence="1" key="1">
    <citation type="journal article" date="2023" name="Mol. Biol. Evol.">
        <title>Third-Generation Sequencing Reveals the Adaptive Role of the Epigenome in Three Deep-Sea Polychaetes.</title>
        <authorList>
            <person name="Perez M."/>
            <person name="Aroh O."/>
            <person name="Sun Y."/>
            <person name="Lan Y."/>
            <person name="Juniper S.K."/>
            <person name="Young C.R."/>
            <person name="Angers B."/>
            <person name="Qian P.Y."/>
        </authorList>
    </citation>
    <scope>NUCLEOTIDE SEQUENCE</scope>
    <source>
        <strain evidence="1">R07B-5</strain>
    </source>
</reference>
<dbReference type="EMBL" id="JAODUO010000410">
    <property type="protein sequence ID" value="KAK2181118.1"/>
    <property type="molecule type" value="Genomic_DNA"/>
</dbReference>
<dbReference type="InterPro" id="IPR031751">
    <property type="entry name" value="DUF4735"/>
</dbReference>